<proteinExistence type="predicted"/>
<reference evidence="1 2" key="2">
    <citation type="journal article" date="2017" name="Nature">
        <title>The Apostasia genome and the evolution of orchids.</title>
        <authorList>
            <person name="Zhang G.Q."/>
            <person name="Liu K.W."/>
            <person name="Li Z."/>
            <person name="Lohaus R."/>
            <person name="Hsiao Y.Y."/>
            <person name="Niu S.C."/>
            <person name="Wang J.Y."/>
            <person name="Lin Y.C."/>
            <person name="Xu Q."/>
            <person name="Chen L.J."/>
            <person name="Yoshida K."/>
            <person name="Fujiwara S."/>
            <person name="Wang Z.W."/>
            <person name="Zhang Y.Q."/>
            <person name="Mitsuda N."/>
            <person name="Wang M."/>
            <person name="Liu G.H."/>
            <person name="Pecoraro L."/>
            <person name="Huang H.X."/>
            <person name="Xiao X.J."/>
            <person name="Lin M."/>
            <person name="Wu X.Y."/>
            <person name="Wu W.L."/>
            <person name="Chen Y.Y."/>
            <person name="Chang S.B."/>
            <person name="Sakamoto S."/>
            <person name="Ohme-Takagi M."/>
            <person name="Yagi M."/>
            <person name="Zeng S.J."/>
            <person name="Shen C.Y."/>
            <person name="Yeh C.M."/>
            <person name="Luo Y.B."/>
            <person name="Tsai W.C."/>
            <person name="Van de Peer Y."/>
            <person name="Liu Z.J."/>
        </authorList>
    </citation>
    <scope>NUCLEOTIDE SEQUENCE [LARGE SCALE GENOMIC DNA]</scope>
    <source>
        <tissue evidence="1">The whole plant</tissue>
    </source>
</reference>
<organism evidence="1 2">
    <name type="scientific">Dendrobium catenatum</name>
    <dbReference type="NCBI Taxonomy" id="906689"/>
    <lineage>
        <taxon>Eukaryota</taxon>
        <taxon>Viridiplantae</taxon>
        <taxon>Streptophyta</taxon>
        <taxon>Embryophyta</taxon>
        <taxon>Tracheophyta</taxon>
        <taxon>Spermatophyta</taxon>
        <taxon>Magnoliopsida</taxon>
        <taxon>Liliopsida</taxon>
        <taxon>Asparagales</taxon>
        <taxon>Orchidaceae</taxon>
        <taxon>Epidendroideae</taxon>
        <taxon>Malaxideae</taxon>
        <taxon>Dendrobiinae</taxon>
        <taxon>Dendrobium</taxon>
    </lineage>
</organism>
<accession>A0A2I0VPB5</accession>
<reference evidence="1 2" key="1">
    <citation type="journal article" date="2016" name="Sci. Rep.">
        <title>The Dendrobium catenatum Lindl. genome sequence provides insights into polysaccharide synthase, floral development and adaptive evolution.</title>
        <authorList>
            <person name="Zhang G.Q."/>
            <person name="Xu Q."/>
            <person name="Bian C."/>
            <person name="Tsai W.C."/>
            <person name="Yeh C.M."/>
            <person name="Liu K.W."/>
            <person name="Yoshida K."/>
            <person name="Zhang L.S."/>
            <person name="Chang S.B."/>
            <person name="Chen F."/>
            <person name="Shi Y."/>
            <person name="Su Y.Y."/>
            <person name="Zhang Y.Q."/>
            <person name="Chen L.J."/>
            <person name="Yin Y."/>
            <person name="Lin M."/>
            <person name="Huang H."/>
            <person name="Deng H."/>
            <person name="Wang Z.W."/>
            <person name="Zhu S.L."/>
            <person name="Zhao X."/>
            <person name="Deng C."/>
            <person name="Niu S.C."/>
            <person name="Huang J."/>
            <person name="Wang M."/>
            <person name="Liu G.H."/>
            <person name="Yang H.J."/>
            <person name="Xiao X.J."/>
            <person name="Hsiao Y.Y."/>
            <person name="Wu W.L."/>
            <person name="Chen Y.Y."/>
            <person name="Mitsuda N."/>
            <person name="Ohme-Takagi M."/>
            <person name="Luo Y.B."/>
            <person name="Van de Peer Y."/>
            <person name="Liu Z.J."/>
        </authorList>
    </citation>
    <scope>NUCLEOTIDE SEQUENCE [LARGE SCALE GENOMIC DNA]</scope>
    <source>
        <tissue evidence="1">The whole plant</tissue>
    </source>
</reference>
<protein>
    <submittedName>
        <fullName evidence="1">Uncharacterized protein</fullName>
    </submittedName>
</protein>
<name>A0A2I0VPB5_9ASPA</name>
<keyword evidence="2" id="KW-1185">Reference proteome</keyword>
<evidence type="ECO:0000313" key="1">
    <source>
        <dbReference type="EMBL" id="PKU65256.1"/>
    </source>
</evidence>
<dbReference type="AlphaFoldDB" id="A0A2I0VPB5"/>
<sequence length="61" mass="6956">MCILIDLWVGMVGYSIWWINPQGDHPAHLRGEVRVQPVHVVAMMLDPVMKMHLHGLNINAD</sequence>
<evidence type="ECO:0000313" key="2">
    <source>
        <dbReference type="Proteomes" id="UP000233837"/>
    </source>
</evidence>
<dbReference type="Proteomes" id="UP000233837">
    <property type="component" value="Unassembled WGS sequence"/>
</dbReference>
<gene>
    <name evidence="1" type="ORF">MA16_Dca016559</name>
</gene>
<dbReference type="EMBL" id="KZ503369">
    <property type="protein sequence ID" value="PKU65256.1"/>
    <property type="molecule type" value="Genomic_DNA"/>
</dbReference>